<evidence type="ECO:0000313" key="1">
    <source>
        <dbReference type="EMBL" id="KAJ2974757.1"/>
    </source>
</evidence>
<sequence length="462" mass="50781">MEHVIGPGSDIDAGHDLGPCLIPPVFRRSAAISTTTSATDDWPGHLARSLLTTPVTPFNSPSAYPAVDGFDPGLLEYYLLRICPLTSSSNNSTTPFFDLMVPLLFSAGYELTSLAIMAFSARHRSLSHSSFSYLALSLKGKALSALRKSLGASTGTTKNALRNPQIPISMMFLCLFEIIDSCDHRWVIHLRACQDFLSLRKQLTQPSHEEASIESIHVPFAERFFAFQDAISRTACGNSSVFSVEYWQNGSNWDDAGCMGCSPQLAYLIFKTTELSRRRGRISFEEFDTHAATLERELLSLARNAANLDHHLLTESAQLYQCCLLRDAAPSTPVAAKLAQKIIQGIYDVRREPCMAGGLAFSLFIAAAELDPLDDEIIFNNNDTTNKISGRRAVLEILEALSGVCLFNVERVRGVINHVWANRDLDLDGEAYIGVSLKGESSMAQNDWSINVSPYCANLSLL</sequence>
<name>A0ACC1N685_9HYPO</name>
<gene>
    <name evidence="1" type="ORF">NQ176_g5886</name>
</gene>
<proteinExistence type="predicted"/>
<reference evidence="1" key="1">
    <citation type="submission" date="2022-08" db="EMBL/GenBank/DDBJ databases">
        <title>Genome Sequence of Lecanicillium fungicola.</title>
        <authorList>
            <person name="Buettner E."/>
        </authorList>
    </citation>
    <scope>NUCLEOTIDE SEQUENCE</scope>
    <source>
        <strain evidence="1">Babe33</strain>
    </source>
</reference>
<protein>
    <submittedName>
        <fullName evidence="1">Uncharacterized protein</fullName>
    </submittedName>
</protein>
<dbReference type="Proteomes" id="UP001143910">
    <property type="component" value="Unassembled WGS sequence"/>
</dbReference>
<organism evidence="1 2">
    <name type="scientific">Zarea fungicola</name>
    <dbReference type="NCBI Taxonomy" id="93591"/>
    <lineage>
        <taxon>Eukaryota</taxon>
        <taxon>Fungi</taxon>
        <taxon>Dikarya</taxon>
        <taxon>Ascomycota</taxon>
        <taxon>Pezizomycotina</taxon>
        <taxon>Sordariomycetes</taxon>
        <taxon>Hypocreomycetidae</taxon>
        <taxon>Hypocreales</taxon>
        <taxon>Cordycipitaceae</taxon>
        <taxon>Zarea</taxon>
    </lineage>
</organism>
<dbReference type="EMBL" id="JANJQO010000790">
    <property type="protein sequence ID" value="KAJ2974757.1"/>
    <property type="molecule type" value="Genomic_DNA"/>
</dbReference>
<comment type="caution">
    <text evidence="1">The sequence shown here is derived from an EMBL/GenBank/DDBJ whole genome shotgun (WGS) entry which is preliminary data.</text>
</comment>
<evidence type="ECO:0000313" key="2">
    <source>
        <dbReference type="Proteomes" id="UP001143910"/>
    </source>
</evidence>
<keyword evidence="2" id="KW-1185">Reference proteome</keyword>
<accession>A0ACC1N685</accession>